<organism evidence="6 7">
    <name type="scientific">Pseudomonas zhanjiangensis</name>
    <dbReference type="NCBI Taxonomy" id="3239015"/>
    <lineage>
        <taxon>Bacteria</taxon>
        <taxon>Pseudomonadati</taxon>
        <taxon>Pseudomonadota</taxon>
        <taxon>Gammaproteobacteria</taxon>
        <taxon>Pseudomonadales</taxon>
        <taxon>Pseudomonadaceae</taxon>
        <taxon>Pseudomonas</taxon>
    </lineage>
</organism>
<dbReference type="PANTHER" id="PTHR30537">
    <property type="entry name" value="HTH-TYPE TRANSCRIPTIONAL REGULATOR"/>
    <property type="match status" value="1"/>
</dbReference>
<dbReference type="PRINTS" id="PR00039">
    <property type="entry name" value="HTHLYSR"/>
</dbReference>
<comment type="similarity">
    <text evidence="1">Belongs to the LysR transcriptional regulatory family.</text>
</comment>
<evidence type="ECO:0000256" key="2">
    <source>
        <dbReference type="ARBA" id="ARBA00023015"/>
    </source>
</evidence>
<dbReference type="InterPro" id="IPR000847">
    <property type="entry name" value="LysR_HTH_N"/>
</dbReference>
<dbReference type="CDD" id="cd08432">
    <property type="entry name" value="PBP2_GcdR_TrpI_HvrB_AmpR_like"/>
    <property type="match status" value="1"/>
</dbReference>
<evidence type="ECO:0000259" key="5">
    <source>
        <dbReference type="PROSITE" id="PS50931"/>
    </source>
</evidence>
<dbReference type="PROSITE" id="PS50931">
    <property type="entry name" value="HTH_LYSR"/>
    <property type="match status" value="1"/>
</dbReference>
<dbReference type="SUPFAM" id="SSF46785">
    <property type="entry name" value="Winged helix' DNA-binding domain"/>
    <property type="match status" value="1"/>
</dbReference>
<dbReference type="Gene3D" id="1.10.10.10">
    <property type="entry name" value="Winged helix-like DNA-binding domain superfamily/Winged helix DNA-binding domain"/>
    <property type="match status" value="1"/>
</dbReference>
<dbReference type="SUPFAM" id="SSF53850">
    <property type="entry name" value="Periplasmic binding protein-like II"/>
    <property type="match status" value="1"/>
</dbReference>
<dbReference type="NCBIfam" id="NF007491">
    <property type="entry name" value="PRK10086.1"/>
    <property type="match status" value="1"/>
</dbReference>
<feature type="domain" description="HTH lysR-type" evidence="5">
    <location>
        <begin position="20"/>
        <end position="72"/>
    </location>
</feature>
<dbReference type="InterPro" id="IPR058163">
    <property type="entry name" value="LysR-type_TF_proteobact-type"/>
</dbReference>
<dbReference type="InterPro" id="IPR036388">
    <property type="entry name" value="WH-like_DNA-bd_sf"/>
</dbReference>
<dbReference type="GO" id="GO:0003677">
    <property type="term" value="F:DNA binding"/>
    <property type="evidence" value="ECO:0007669"/>
    <property type="project" value="UniProtKB-KW"/>
</dbReference>
<evidence type="ECO:0000256" key="1">
    <source>
        <dbReference type="ARBA" id="ARBA00009437"/>
    </source>
</evidence>
<evidence type="ECO:0000256" key="4">
    <source>
        <dbReference type="ARBA" id="ARBA00023163"/>
    </source>
</evidence>
<keyword evidence="3 6" id="KW-0238">DNA-binding</keyword>
<proteinExistence type="inferred from homology"/>
<keyword evidence="2" id="KW-0805">Transcription regulation</keyword>
<evidence type="ECO:0000313" key="6">
    <source>
        <dbReference type="EMBL" id="MEX6501171.1"/>
    </source>
</evidence>
<dbReference type="Proteomes" id="UP001560296">
    <property type="component" value="Unassembled WGS sequence"/>
</dbReference>
<sequence length="317" mass="35300">MLNLPPRLGAGLNSSQFANLYTFQAAARHLSFARAARELCLTPSAVSHRIARLERGLGLQLFQRLPRQIRLSEDGERIFTILQGTLDALREALQHAPGAQIAGSLAVYVRPSLAECWLVPRLADFSSRYPGIALDIRVGNERIDFRTQQIDLALYYSQGEFPGLVATRLLDERLAPVCSPAYARQQGLLENPGNLRHCTLLHDAQAWDDAAFDAEWRLWAAHQQPPVELPPRGLSFDRSDLCALAASHHAGIAIGRYQLVRERIARGELLLPLGGFSLPGRWAYYLVHPPREPMPLRLQLFIDWLQQCAAADNAPPG</sequence>
<keyword evidence="4" id="KW-0804">Transcription</keyword>
<dbReference type="Pfam" id="PF00126">
    <property type="entry name" value="HTH_1"/>
    <property type="match status" value="1"/>
</dbReference>
<accession>A0ABV3YPH1</accession>
<dbReference type="PANTHER" id="PTHR30537:SF32">
    <property type="entry name" value="HTH-TYPE TRANSCRIPTIONAL REGULATOR DSDC"/>
    <property type="match status" value="1"/>
</dbReference>
<evidence type="ECO:0000256" key="3">
    <source>
        <dbReference type="ARBA" id="ARBA00023125"/>
    </source>
</evidence>
<dbReference type="Pfam" id="PF03466">
    <property type="entry name" value="LysR_substrate"/>
    <property type="match status" value="1"/>
</dbReference>
<protein>
    <submittedName>
        <fullName evidence="6">DNA-binding transcriptional regulator DsdC</fullName>
    </submittedName>
</protein>
<dbReference type="InterPro" id="IPR036390">
    <property type="entry name" value="WH_DNA-bd_sf"/>
</dbReference>
<gene>
    <name evidence="6" type="primary">dsdC</name>
    <name evidence="6" type="ORF">AB5S05_03780</name>
</gene>
<name>A0ABV3YPH1_9PSED</name>
<comment type="caution">
    <text evidence="6">The sequence shown here is derived from an EMBL/GenBank/DDBJ whole genome shotgun (WGS) entry which is preliminary data.</text>
</comment>
<dbReference type="RefSeq" id="WP_369286115.1">
    <property type="nucleotide sequence ID" value="NZ_JBFTEG010000002.1"/>
</dbReference>
<reference evidence="6 7" key="1">
    <citation type="submission" date="2024-07" db="EMBL/GenBank/DDBJ databases">
        <authorList>
            <person name="Li M."/>
        </authorList>
    </citation>
    <scope>NUCLEOTIDE SEQUENCE [LARGE SCALE GENOMIC DNA]</scope>
    <source>
        <strain evidence="6 7">25A3E</strain>
    </source>
</reference>
<keyword evidence="7" id="KW-1185">Reference proteome</keyword>
<dbReference type="InterPro" id="IPR005119">
    <property type="entry name" value="LysR_subst-bd"/>
</dbReference>
<dbReference type="Gene3D" id="3.40.190.10">
    <property type="entry name" value="Periplasmic binding protein-like II"/>
    <property type="match status" value="2"/>
</dbReference>
<evidence type="ECO:0000313" key="7">
    <source>
        <dbReference type="Proteomes" id="UP001560296"/>
    </source>
</evidence>
<dbReference type="EMBL" id="JBFTEG010000002">
    <property type="protein sequence ID" value="MEX6501171.1"/>
    <property type="molecule type" value="Genomic_DNA"/>
</dbReference>